<dbReference type="GO" id="GO:0000155">
    <property type="term" value="F:phosphorelay sensor kinase activity"/>
    <property type="evidence" value="ECO:0007669"/>
    <property type="project" value="InterPro"/>
</dbReference>
<comment type="catalytic activity">
    <reaction evidence="1">
        <text>ATP + protein L-histidine = ADP + protein N-phospho-L-histidine.</text>
        <dbReference type="EC" id="2.7.13.3"/>
    </reaction>
</comment>
<feature type="domain" description="HPt" evidence="11">
    <location>
        <begin position="613"/>
        <end position="710"/>
    </location>
</feature>
<dbReference type="Pfam" id="PF08448">
    <property type="entry name" value="PAS_4"/>
    <property type="match status" value="1"/>
</dbReference>
<dbReference type="SMART" id="SM00388">
    <property type="entry name" value="HisKA"/>
    <property type="match status" value="1"/>
</dbReference>
<evidence type="ECO:0000256" key="3">
    <source>
        <dbReference type="ARBA" id="ARBA00022553"/>
    </source>
</evidence>
<dbReference type="SUPFAM" id="SSF47384">
    <property type="entry name" value="Homodimeric domain of signal transducing histidine kinase"/>
    <property type="match status" value="1"/>
</dbReference>
<dbReference type="SUPFAM" id="SSF47226">
    <property type="entry name" value="Histidine-containing phosphotransfer domain, HPT domain"/>
    <property type="match status" value="1"/>
</dbReference>
<feature type="domain" description="Histidine kinase" evidence="8">
    <location>
        <begin position="183"/>
        <end position="404"/>
    </location>
</feature>
<evidence type="ECO:0000256" key="2">
    <source>
        <dbReference type="ARBA" id="ARBA00012438"/>
    </source>
</evidence>
<evidence type="ECO:0000259" key="10">
    <source>
        <dbReference type="PROSITE" id="PS50113"/>
    </source>
</evidence>
<dbReference type="Gene3D" id="3.40.50.2300">
    <property type="match status" value="1"/>
</dbReference>
<dbReference type="FunFam" id="3.30.565.10:FF:000010">
    <property type="entry name" value="Sensor histidine kinase RcsC"/>
    <property type="match status" value="1"/>
</dbReference>
<dbReference type="Gene3D" id="1.20.120.160">
    <property type="entry name" value="HPT domain"/>
    <property type="match status" value="1"/>
</dbReference>
<dbReference type="HOGENOM" id="CLU_000445_114_15_6"/>
<dbReference type="CDD" id="cd16922">
    <property type="entry name" value="HATPase_EvgS-ArcB-TorS-like"/>
    <property type="match status" value="1"/>
</dbReference>
<dbReference type="CDD" id="cd17546">
    <property type="entry name" value="REC_hyHK_CKI1_RcsC-like"/>
    <property type="match status" value="1"/>
</dbReference>
<dbReference type="EC" id="2.7.13.3" evidence="2"/>
<dbReference type="CDD" id="cd00082">
    <property type="entry name" value="HisKA"/>
    <property type="match status" value="1"/>
</dbReference>
<name>A0A098G2F6_9GAMM</name>
<dbReference type="STRING" id="1212491.LFA_0718"/>
<dbReference type="PROSITE" id="PS50894">
    <property type="entry name" value="HPT"/>
    <property type="match status" value="1"/>
</dbReference>
<evidence type="ECO:0000259" key="9">
    <source>
        <dbReference type="PROSITE" id="PS50110"/>
    </source>
</evidence>
<evidence type="ECO:0000256" key="1">
    <source>
        <dbReference type="ARBA" id="ARBA00000085"/>
    </source>
</evidence>
<feature type="modified residue" description="Phosphohistidine" evidence="5">
    <location>
        <position position="652"/>
    </location>
</feature>
<dbReference type="Gene3D" id="1.10.287.130">
    <property type="match status" value="1"/>
</dbReference>
<organism evidence="12 13">
    <name type="scientific">Legionella fallonii LLAP-10</name>
    <dbReference type="NCBI Taxonomy" id="1212491"/>
    <lineage>
        <taxon>Bacteria</taxon>
        <taxon>Pseudomonadati</taxon>
        <taxon>Pseudomonadota</taxon>
        <taxon>Gammaproteobacteria</taxon>
        <taxon>Legionellales</taxon>
        <taxon>Legionellaceae</taxon>
        <taxon>Legionella</taxon>
    </lineage>
</organism>
<dbReference type="PROSITE" id="PS50109">
    <property type="entry name" value="HIS_KIN"/>
    <property type="match status" value="1"/>
</dbReference>
<evidence type="ECO:0000256" key="7">
    <source>
        <dbReference type="SAM" id="Coils"/>
    </source>
</evidence>
<dbReference type="EMBL" id="LN614827">
    <property type="protein sequence ID" value="CEG56166.1"/>
    <property type="molecule type" value="Genomic_DNA"/>
</dbReference>
<dbReference type="SMART" id="SM00448">
    <property type="entry name" value="REC"/>
    <property type="match status" value="1"/>
</dbReference>
<keyword evidence="3 6" id="KW-0597">Phosphoprotein</keyword>
<dbReference type="InterPro" id="IPR003594">
    <property type="entry name" value="HATPase_dom"/>
</dbReference>
<evidence type="ECO:0000256" key="5">
    <source>
        <dbReference type="PROSITE-ProRule" id="PRU00110"/>
    </source>
</evidence>
<dbReference type="InterPro" id="IPR003661">
    <property type="entry name" value="HisK_dim/P_dom"/>
</dbReference>
<keyword evidence="4" id="KW-0902">Two-component regulatory system</keyword>
<dbReference type="PANTHER" id="PTHR45339:SF3">
    <property type="entry name" value="HISTIDINE KINASE"/>
    <property type="match status" value="1"/>
</dbReference>
<dbReference type="Pfam" id="PF00072">
    <property type="entry name" value="Response_reg"/>
    <property type="match status" value="1"/>
</dbReference>
<dbReference type="Pfam" id="PF00512">
    <property type="entry name" value="HisKA"/>
    <property type="match status" value="1"/>
</dbReference>
<feature type="domain" description="Response regulatory" evidence="9">
    <location>
        <begin position="450"/>
        <end position="568"/>
    </location>
</feature>
<dbReference type="PANTHER" id="PTHR45339">
    <property type="entry name" value="HYBRID SIGNAL TRANSDUCTION HISTIDINE KINASE J"/>
    <property type="match status" value="1"/>
</dbReference>
<dbReference type="InterPro" id="IPR035965">
    <property type="entry name" value="PAS-like_dom_sf"/>
</dbReference>
<dbReference type="SUPFAM" id="SSF55785">
    <property type="entry name" value="PYP-like sensor domain (PAS domain)"/>
    <property type="match status" value="1"/>
</dbReference>
<dbReference type="InterPro" id="IPR036097">
    <property type="entry name" value="HisK_dim/P_sf"/>
</dbReference>
<dbReference type="Gene3D" id="3.30.565.10">
    <property type="entry name" value="Histidine kinase-like ATPase, C-terminal domain"/>
    <property type="match status" value="1"/>
</dbReference>
<protein>
    <recommendedName>
        <fullName evidence="2">histidine kinase</fullName>
        <ecNumber evidence="2">2.7.13.3</ecNumber>
    </recommendedName>
</protein>
<gene>
    <name evidence="12" type="ORF">LFA_0718</name>
</gene>
<evidence type="ECO:0000259" key="11">
    <source>
        <dbReference type="PROSITE" id="PS50894"/>
    </source>
</evidence>
<dbReference type="InterPro" id="IPR013656">
    <property type="entry name" value="PAS_4"/>
</dbReference>
<dbReference type="SUPFAM" id="SSF55874">
    <property type="entry name" value="ATPase domain of HSP90 chaperone/DNA topoisomerase II/histidine kinase"/>
    <property type="match status" value="1"/>
</dbReference>
<evidence type="ECO:0000313" key="13">
    <source>
        <dbReference type="Proteomes" id="UP000032430"/>
    </source>
</evidence>
<dbReference type="InterPro" id="IPR000700">
    <property type="entry name" value="PAS-assoc_C"/>
</dbReference>
<dbReference type="GO" id="GO:0005886">
    <property type="term" value="C:plasma membrane"/>
    <property type="evidence" value="ECO:0007669"/>
    <property type="project" value="UniProtKB-SubCell"/>
</dbReference>
<dbReference type="KEGG" id="lfa:LFA_0718"/>
<dbReference type="GO" id="GO:0005524">
    <property type="term" value="F:ATP binding"/>
    <property type="evidence" value="ECO:0007669"/>
    <property type="project" value="UniProtKB-KW"/>
</dbReference>
<dbReference type="InterPro" id="IPR004358">
    <property type="entry name" value="Sig_transdc_His_kin-like_C"/>
</dbReference>
<evidence type="ECO:0000256" key="4">
    <source>
        <dbReference type="ARBA" id="ARBA00023012"/>
    </source>
</evidence>
<dbReference type="Pfam" id="PF01627">
    <property type="entry name" value="Hpt"/>
    <property type="match status" value="1"/>
</dbReference>
<keyword evidence="7" id="KW-0175">Coiled coil</keyword>
<dbReference type="InterPro" id="IPR036641">
    <property type="entry name" value="HPT_dom_sf"/>
</dbReference>
<dbReference type="PRINTS" id="PR00344">
    <property type="entry name" value="BCTRLSENSOR"/>
</dbReference>
<dbReference type="InterPro" id="IPR036890">
    <property type="entry name" value="HATPase_C_sf"/>
</dbReference>
<dbReference type="Gene3D" id="3.30.450.20">
    <property type="entry name" value="PAS domain"/>
    <property type="match status" value="1"/>
</dbReference>
<dbReference type="InterPro" id="IPR008207">
    <property type="entry name" value="Sig_transdc_His_kin_Hpt_dom"/>
</dbReference>
<dbReference type="InterPro" id="IPR005467">
    <property type="entry name" value="His_kinase_dom"/>
</dbReference>
<feature type="modified residue" description="4-aspartylphosphate" evidence="6">
    <location>
        <position position="499"/>
    </location>
</feature>
<evidence type="ECO:0000259" key="8">
    <source>
        <dbReference type="PROSITE" id="PS50109"/>
    </source>
</evidence>
<feature type="coiled-coil region" evidence="7">
    <location>
        <begin position="13"/>
        <end position="40"/>
    </location>
</feature>
<dbReference type="Proteomes" id="UP000032430">
    <property type="component" value="Chromosome I"/>
</dbReference>
<dbReference type="InterPro" id="IPR011006">
    <property type="entry name" value="CheY-like_superfamily"/>
</dbReference>
<proteinExistence type="predicted"/>
<dbReference type="Pfam" id="PF02518">
    <property type="entry name" value="HATPase_c"/>
    <property type="match status" value="1"/>
</dbReference>
<dbReference type="AlphaFoldDB" id="A0A098G2F6"/>
<dbReference type="InterPro" id="IPR001789">
    <property type="entry name" value="Sig_transdc_resp-reg_receiver"/>
</dbReference>
<dbReference type="SMART" id="SM00387">
    <property type="entry name" value="HATPase_c"/>
    <property type="match status" value="1"/>
</dbReference>
<keyword evidence="13" id="KW-1185">Reference proteome</keyword>
<accession>A0A098G2F6</accession>
<reference evidence="13" key="1">
    <citation type="submission" date="2014-09" db="EMBL/GenBank/DDBJ databases">
        <authorList>
            <person name="Gomez-Valero L."/>
        </authorList>
    </citation>
    <scope>NUCLEOTIDE SEQUENCE [LARGE SCALE GENOMIC DNA]</scope>
    <source>
        <strain evidence="13">ATCC700992</strain>
    </source>
</reference>
<evidence type="ECO:0000256" key="6">
    <source>
        <dbReference type="PROSITE-ProRule" id="PRU00169"/>
    </source>
</evidence>
<sequence length="712" mass="79698">MTKPNSAHKSCSELEYKKTIQKLNHKIEELSAENFQLKNLVDTLPGDIYWKDTKGVWLGLNTRCVESLYRLGFINEIDKKQVIGKTDYQLFDQKSASGYRQTELEVMKKGAELSREELAHLPSGEIVTLLSTKRPLWDKDGKIIGIIGNTIDISRLKKIEMELHQAKEAAEVANHAKTAFLANMRHDIRTPLSGIVGFSEIIKSESTEPNIKEHAANLVASSHALLDLLDEVLEAVKISSGEIPLLKRKFNLVQNFEHITALYSAKAQEKGLNLSFTIDDSLPKFVIGDKIRVHRIVLELVGNALNFTQVGHVTIAVILAKREHRNLTLKITVTDSGIGIPQEKQQEVYIQFNRLTPSYQGIYKGSGLGLYIVKKFIEELGGEIYVESELDKGTCFTCLIPVQEPLLDDDSGIDKTEYSKTKPIVTPPVKSSLNNTATLIDTNTTSEKVQVLVVEDNQVAQSIAKTLLATLSCHVDIAANGNEALTLYAKRSYDLIFMDIGLGEGMDGYEVSRQIKNMSNKPNSPPIIALSAHEDEENKQRSIEAGMTAVLTKPLTQAKATEILKQFITSSNATLPKDNVAIGKDLPNTDAELFQLEQYALLDTEQALKNCGSMSLLIQLLTVVSQDVPANLIQMKKAYENQDYPSVEKIAHYIKGSAVYVGTIRMKYACQYVERYWKSGERKFFDKLYHQAVRAIEESCNYIKDWLQKNQK</sequence>
<feature type="domain" description="PAC" evidence="10">
    <location>
        <begin position="100"/>
        <end position="165"/>
    </location>
</feature>
<dbReference type="PROSITE" id="PS50113">
    <property type="entry name" value="PAC"/>
    <property type="match status" value="1"/>
</dbReference>
<dbReference type="RefSeq" id="WP_231865895.1">
    <property type="nucleotide sequence ID" value="NZ_LN614827.1"/>
</dbReference>
<dbReference type="SUPFAM" id="SSF52172">
    <property type="entry name" value="CheY-like"/>
    <property type="match status" value="1"/>
</dbReference>
<dbReference type="PROSITE" id="PS50110">
    <property type="entry name" value="RESPONSE_REGULATORY"/>
    <property type="match status" value="1"/>
</dbReference>
<evidence type="ECO:0000313" key="12">
    <source>
        <dbReference type="EMBL" id="CEG56166.1"/>
    </source>
</evidence>